<protein>
    <submittedName>
        <fullName evidence="4">NUDIX hydrolase</fullName>
    </submittedName>
</protein>
<dbReference type="PANTHER" id="PTHR11839:SF31">
    <property type="entry name" value="ADP-RIBOSE PYROPHOSPHATASE"/>
    <property type="match status" value="1"/>
</dbReference>
<evidence type="ECO:0000256" key="1">
    <source>
        <dbReference type="ARBA" id="ARBA00022801"/>
    </source>
</evidence>
<dbReference type="Proteomes" id="UP001500326">
    <property type="component" value="Unassembled WGS sequence"/>
</dbReference>
<dbReference type="Gene3D" id="3.90.79.10">
    <property type="entry name" value="Nucleoside Triphosphate Pyrophosphohydrolase"/>
    <property type="match status" value="1"/>
</dbReference>
<proteinExistence type="predicted"/>
<gene>
    <name evidence="4" type="ORF">GCM10009777_21800</name>
</gene>
<dbReference type="InterPro" id="IPR000086">
    <property type="entry name" value="NUDIX_hydrolase_dom"/>
</dbReference>
<feature type="domain" description="Nudix hydrolase" evidence="3">
    <location>
        <begin position="67"/>
        <end position="205"/>
    </location>
</feature>
<dbReference type="PANTHER" id="PTHR11839">
    <property type="entry name" value="UDP/ADP-SUGAR PYROPHOSPHATASE"/>
    <property type="match status" value="1"/>
</dbReference>
<dbReference type="EMBL" id="BAAAOH010000001">
    <property type="protein sequence ID" value="GAA1987218.1"/>
    <property type="molecule type" value="Genomic_DNA"/>
</dbReference>
<dbReference type="CDD" id="cd24158">
    <property type="entry name" value="NUDIX_ADPRase_Rv1700"/>
    <property type="match status" value="1"/>
</dbReference>
<dbReference type="GO" id="GO:0016787">
    <property type="term" value="F:hydrolase activity"/>
    <property type="evidence" value="ECO:0007669"/>
    <property type="project" value="UniProtKB-KW"/>
</dbReference>
<evidence type="ECO:0000313" key="4">
    <source>
        <dbReference type="EMBL" id="GAA1987218.1"/>
    </source>
</evidence>
<dbReference type="SUPFAM" id="SSF55811">
    <property type="entry name" value="Nudix"/>
    <property type="match status" value="1"/>
</dbReference>
<keyword evidence="1 4" id="KW-0378">Hydrolase</keyword>
<dbReference type="Pfam" id="PF00293">
    <property type="entry name" value="NUDIX"/>
    <property type="match status" value="1"/>
</dbReference>
<name>A0ABN2SIH7_9MICO</name>
<dbReference type="PROSITE" id="PS51462">
    <property type="entry name" value="NUDIX"/>
    <property type="match status" value="1"/>
</dbReference>
<reference evidence="4 5" key="1">
    <citation type="journal article" date="2019" name="Int. J. Syst. Evol. Microbiol.">
        <title>The Global Catalogue of Microorganisms (GCM) 10K type strain sequencing project: providing services to taxonomists for standard genome sequencing and annotation.</title>
        <authorList>
            <consortium name="The Broad Institute Genomics Platform"/>
            <consortium name="The Broad Institute Genome Sequencing Center for Infectious Disease"/>
            <person name="Wu L."/>
            <person name="Ma J."/>
        </authorList>
    </citation>
    <scope>NUCLEOTIDE SEQUENCE [LARGE SCALE GENOMIC DNA]</scope>
    <source>
        <strain evidence="4 5">JCM 14902</strain>
    </source>
</reference>
<organism evidence="4 5">
    <name type="scientific">Microbacterium pumilum</name>
    <dbReference type="NCBI Taxonomy" id="344165"/>
    <lineage>
        <taxon>Bacteria</taxon>
        <taxon>Bacillati</taxon>
        <taxon>Actinomycetota</taxon>
        <taxon>Actinomycetes</taxon>
        <taxon>Micrococcales</taxon>
        <taxon>Microbacteriaceae</taxon>
        <taxon>Microbacterium</taxon>
    </lineage>
</organism>
<keyword evidence="5" id="KW-1185">Reference proteome</keyword>
<comment type="caution">
    <text evidence="4">The sequence shown here is derived from an EMBL/GenBank/DDBJ whole genome shotgun (WGS) entry which is preliminary data.</text>
</comment>
<feature type="region of interest" description="Disordered" evidence="2">
    <location>
        <begin position="213"/>
        <end position="232"/>
    </location>
</feature>
<evidence type="ECO:0000256" key="2">
    <source>
        <dbReference type="SAM" id="MobiDB-lite"/>
    </source>
</evidence>
<sequence>MADPVVPEPVEEVAEPVEEVAEHVEALRDELVDAEVVDSDLVYQGRVWDVRSDTVRYGDGEIVRQYVDHPGASAIVAMDDDGKVLLIQQYRHPIRHRDWEIPAGLLDIAGESPLETAQRELMEEADLVAADWRPLVSIFTTPGGNDEVVHLFLATGLSPVGRAHAREAEEADIRIEWIPLEDAVTGVLEGRLRNGILATGVLAAAERLRRAAGAAGSVRQRAASSGRSPRGD</sequence>
<evidence type="ECO:0000313" key="5">
    <source>
        <dbReference type="Proteomes" id="UP001500326"/>
    </source>
</evidence>
<dbReference type="RefSeq" id="WP_344061765.1">
    <property type="nucleotide sequence ID" value="NZ_BAAAOH010000001.1"/>
</dbReference>
<accession>A0ABN2SIH7</accession>
<dbReference type="InterPro" id="IPR015797">
    <property type="entry name" value="NUDIX_hydrolase-like_dom_sf"/>
</dbReference>
<evidence type="ECO:0000259" key="3">
    <source>
        <dbReference type="PROSITE" id="PS51462"/>
    </source>
</evidence>